<name>A0A1V5ZHF3_9BACT</name>
<sequence>MKNEKILDIITQDIDLIKMKNEKILDIITQDIDLDVELETELQELSNYEDLLYNNIK</sequence>
<protein>
    <submittedName>
        <fullName evidence="1">Uncharacterized protein</fullName>
    </submittedName>
</protein>
<accession>A0A1V5ZHF3</accession>
<evidence type="ECO:0000313" key="1">
    <source>
        <dbReference type="EMBL" id="OQB39578.1"/>
    </source>
</evidence>
<proteinExistence type="predicted"/>
<dbReference type="EMBL" id="MWDB01000087">
    <property type="protein sequence ID" value="OQB39578.1"/>
    <property type="molecule type" value="Genomic_DNA"/>
</dbReference>
<dbReference type="Proteomes" id="UP000485621">
    <property type="component" value="Unassembled WGS sequence"/>
</dbReference>
<comment type="caution">
    <text evidence="1">The sequence shown here is derived from an EMBL/GenBank/DDBJ whole genome shotgun (WGS) entry which is preliminary data.</text>
</comment>
<dbReference type="AlphaFoldDB" id="A0A1V5ZHF3"/>
<organism evidence="1">
    <name type="scientific">candidate division CPR1 bacterium ADurb.Bin160</name>
    <dbReference type="NCBI Taxonomy" id="1852826"/>
    <lineage>
        <taxon>Bacteria</taxon>
        <taxon>candidate division CPR1</taxon>
    </lineage>
</organism>
<gene>
    <name evidence="1" type="ORF">BWY04_01561</name>
</gene>
<reference evidence="1" key="1">
    <citation type="submission" date="2017-02" db="EMBL/GenBank/DDBJ databases">
        <title>Delving into the versatile metabolic prowess of the omnipresent phylum Bacteroidetes.</title>
        <authorList>
            <person name="Nobu M.K."/>
            <person name="Mei R."/>
            <person name="Narihiro T."/>
            <person name="Kuroda K."/>
            <person name="Liu W.-T."/>
        </authorList>
    </citation>
    <scope>NUCLEOTIDE SEQUENCE</scope>
    <source>
        <strain evidence="1">ADurb.Bin160</strain>
    </source>
</reference>